<evidence type="ECO:0000259" key="1">
    <source>
        <dbReference type="Pfam" id="PF00339"/>
    </source>
</evidence>
<dbReference type="InterPro" id="IPR011021">
    <property type="entry name" value="Arrestin-like_N"/>
</dbReference>
<gene>
    <name evidence="2" type="ORF">DM01DRAFT_1330792</name>
</gene>
<dbReference type="Proteomes" id="UP000242146">
    <property type="component" value="Unassembled WGS sequence"/>
</dbReference>
<dbReference type="GO" id="GO:0030674">
    <property type="term" value="F:protein-macromolecule adaptor activity"/>
    <property type="evidence" value="ECO:0007669"/>
    <property type="project" value="TreeGrafter"/>
</dbReference>
<dbReference type="InterPro" id="IPR050357">
    <property type="entry name" value="Arrestin_domain-protein"/>
</dbReference>
<evidence type="ECO:0000313" key="2">
    <source>
        <dbReference type="EMBL" id="ORX62663.1"/>
    </source>
</evidence>
<dbReference type="PANTHER" id="PTHR11188:SF17">
    <property type="entry name" value="FI21816P1"/>
    <property type="match status" value="1"/>
</dbReference>
<proteinExistence type="predicted"/>
<dbReference type="STRING" id="101127.A0A1X2GX39"/>
<name>A0A1X2GX39_9FUNG</name>
<dbReference type="GO" id="GO:0031625">
    <property type="term" value="F:ubiquitin protein ligase binding"/>
    <property type="evidence" value="ECO:0007669"/>
    <property type="project" value="TreeGrafter"/>
</dbReference>
<accession>A0A1X2GX39</accession>
<organism evidence="2 3">
    <name type="scientific">Hesseltinella vesiculosa</name>
    <dbReference type="NCBI Taxonomy" id="101127"/>
    <lineage>
        <taxon>Eukaryota</taxon>
        <taxon>Fungi</taxon>
        <taxon>Fungi incertae sedis</taxon>
        <taxon>Mucoromycota</taxon>
        <taxon>Mucoromycotina</taxon>
        <taxon>Mucoromycetes</taxon>
        <taxon>Mucorales</taxon>
        <taxon>Cunninghamellaceae</taxon>
        <taxon>Hesseltinella</taxon>
    </lineage>
</organism>
<dbReference type="Gene3D" id="2.60.40.640">
    <property type="match status" value="1"/>
</dbReference>
<reference evidence="2 3" key="1">
    <citation type="submission" date="2016-07" db="EMBL/GenBank/DDBJ databases">
        <title>Pervasive Adenine N6-methylation of Active Genes in Fungi.</title>
        <authorList>
            <consortium name="DOE Joint Genome Institute"/>
            <person name="Mondo S.J."/>
            <person name="Dannebaum R.O."/>
            <person name="Kuo R.C."/>
            <person name="Labutti K."/>
            <person name="Haridas S."/>
            <person name="Kuo A."/>
            <person name="Salamov A."/>
            <person name="Ahrendt S.R."/>
            <person name="Lipzen A."/>
            <person name="Sullivan W."/>
            <person name="Andreopoulos W.B."/>
            <person name="Clum A."/>
            <person name="Lindquist E."/>
            <person name="Daum C."/>
            <person name="Ramamoorthy G.K."/>
            <person name="Gryganskyi A."/>
            <person name="Culley D."/>
            <person name="Magnuson J.K."/>
            <person name="James T.Y."/>
            <person name="O'Malley M.A."/>
            <person name="Stajich J.E."/>
            <person name="Spatafora J.W."/>
            <person name="Visel A."/>
            <person name="Grigoriev I.V."/>
        </authorList>
    </citation>
    <scope>NUCLEOTIDE SEQUENCE [LARGE SCALE GENOMIC DNA]</scope>
    <source>
        <strain evidence="2 3">NRRL 3301</strain>
    </source>
</reference>
<dbReference type="InterPro" id="IPR014752">
    <property type="entry name" value="Arrestin-like_C"/>
</dbReference>
<evidence type="ECO:0000313" key="3">
    <source>
        <dbReference type="Proteomes" id="UP000242146"/>
    </source>
</evidence>
<dbReference type="AlphaFoldDB" id="A0A1X2GX39"/>
<sequence length="444" mass="49904">MPVPFFTGSRQLNIELAEPVVILRGQSSDNTTAILRGELELVLDKPMSASSILVKLVGKSHTLWPDGLGGRSTKLYHEKTIHEQNIILQTLPDENTMLPAGLHRWPFEFLLSSRLVETIEDDFAKVYYYVTGAVNRTGMGNANLKARRNILLLRAMTWSDQALTSHSLANPSILVERRLPQCDATIFIEKSMASSGTHFPISLTLSAHRKHVHLESLSVMLQERRIYQLPEFDARRGEVHDFRLALVDARNQSDLTMSSFAPPLNLNLPNLKRVLAANNAHIPLSATPFQYQFVFNLPNCVHLNHTTSFDDILFTHYLKIDIELSFPQESNLDIGAGVHVDDPNKGTLRTAFHLDTPITILDCRLKDDYGTLPSYEASVHDTAIHDLSDVNSSASHGFFMCPCYLKYKKEVKQITTTSDARMSRHNLNVIMPPPPYTSPKQVKA</sequence>
<dbReference type="GO" id="GO:0005886">
    <property type="term" value="C:plasma membrane"/>
    <property type="evidence" value="ECO:0007669"/>
    <property type="project" value="TreeGrafter"/>
</dbReference>
<keyword evidence="3" id="KW-1185">Reference proteome</keyword>
<protein>
    <recommendedName>
        <fullName evidence="1">Arrestin-like N-terminal domain-containing protein</fullName>
    </recommendedName>
</protein>
<dbReference type="Pfam" id="PF00339">
    <property type="entry name" value="Arrestin_N"/>
    <property type="match status" value="1"/>
</dbReference>
<feature type="domain" description="Arrestin-like N-terminal" evidence="1">
    <location>
        <begin position="36"/>
        <end position="150"/>
    </location>
</feature>
<dbReference type="GO" id="GO:0070086">
    <property type="term" value="P:ubiquitin-dependent endocytosis"/>
    <property type="evidence" value="ECO:0007669"/>
    <property type="project" value="TreeGrafter"/>
</dbReference>
<comment type="caution">
    <text evidence="2">The sequence shown here is derived from an EMBL/GenBank/DDBJ whole genome shotgun (WGS) entry which is preliminary data.</text>
</comment>
<dbReference type="SUPFAM" id="SSF81296">
    <property type="entry name" value="E set domains"/>
    <property type="match status" value="1"/>
</dbReference>
<dbReference type="GO" id="GO:0005829">
    <property type="term" value="C:cytosol"/>
    <property type="evidence" value="ECO:0007669"/>
    <property type="project" value="TreeGrafter"/>
</dbReference>
<dbReference type="PANTHER" id="PTHR11188">
    <property type="entry name" value="ARRESTIN DOMAIN CONTAINING PROTEIN"/>
    <property type="match status" value="1"/>
</dbReference>
<dbReference type="InterPro" id="IPR014756">
    <property type="entry name" value="Ig_E-set"/>
</dbReference>
<dbReference type="OrthoDB" id="2333384at2759"/>
<dbReference type="EMBL" id="MCGT01000001">
    <property type="protein sequence ID" value="ORX62663.1"/>
    <property type="molecule type" value="Genomic_DNA"/>
</dbReference>